<evidence type="ECO:0000259" key="3">
    <source>
        <dbReference type="Pfam" id="PF18962"/>
    </source>
</evidence>
<dbReference type="RefSeq" id="WP_243575834.1">
    <property type="nucleotide sequence ID" value="NZ_CP094529.1"/>
</dbReference>
<dbReference type="Pfam" id="PF18962">
    <property type="entry name" value="Por_Secre_tail"/>
    <property type="match status" value="1"/>
</dbReference>
<accession>A0ABY4BDY8</accession>
<sequence>MYRKFTILFFIISFVALQAQNEFITIWKPAEGNPPNINPAPPVCGDTQIWFPGIGTNYTITWEEIGFPQHNGTMTNVTSTDRVLIDFGAPLNPNSGNALYRVKVSNGNGNFNQIKFANNTIIQGTFFDLISVQLVGSSNKIMAIEQWGNISWTSMNSAFTQCLNMQLTATDTPNLQNVEDASMMFYNSFNFEGNNSMALWNTSNIKNFKAMFGYRNANPTINLTDNFNPPIGSWNTSNVTDMSYMFMERKLFNQNINSWDVSKVTDMAYMFAQCTTYNQPLNNWNTSKVLNMQFMFHFMPDFNQPLDQWDTSKVTTMAHMFHGTNSFNQPLDSWDTSNVTDTNTMFTGASSFDQTLESWDLPSLVIADNMFLGSGINCDNFSFILAGWADNPVTANNVYLQSVYPLKYSSNAIPKKNILLGKGWSMTGDSVGECRKLGLNELHLENKSSIYPNPADDFIFLKNIYNVKKFIITDASGRIITQENLRNDFINIDFLPKGSYILQLITTDKSYSLKFIKK</sequence>
<protein>
    <submittedName>
        <fullName evidence="4">BspA family leucine-rich repeat surface protein</fullName>
    </submittedName>
</protein>
<dbReference type="InterPro" id="IPR011889">
    <property type="entry name" value="Liste_lipo_26"/>
</dbReference>
<dbReference type="EMBL" id="CP094529">
    <property type="protein sequence ID" value="UOE37332.1"/>
    <property type="molecule type" value="Genomic_DNA"/>
</dbReference>
<name>A0ABY4BDY8_9FLAO</name>
<dbReference type="NCBIfam" id="TIGR04183">
    <property type="entry name" value="Por_Secre_tail"/>
    <property type="match status" value="1"/>
</dbReference>
<proteinExistence type="predicted"/>
<evidence type="ECO:0000313" key="4">
    <source>
        <dbReference type="EMBL" id="UOE37332.1"/>
    </source>
</evidence>
<dbReference type="Proteomes" id="UP000831068">
    <property type="component" value="Chromosome"/>
</dbReference>
<organism evidence="4 5">
    <name type="scientific">Chryseobacterium oryzae</name>
    <dbReference type="NCBI Taxonomy" id="2929799"/>
    <lineage>
        <taxon>Bacteria</taxon>
        <taxon>Pseudomonadati</taxon>
        <taxon>Bacteroidota</taxon>
        <taxon>Flavobacteriia</taxon>
        <taxon>Flavobacteriales</taxon>
        <taxon>Weeksellaceae</taxon>
        <taxon>Chryseobacterium group</taxon>
        <taxon>Chryseobacterium</taxon>
    </lineage>
</organism>
<feature type="domain" description="Secretion system C-terminal sorting" evidence="3">
    <location>
        <begin position="450"/>
        <end position="516"/>
    </location>
</feature>
<feature type="chain" id="PRO_5047389998" evidence="2">
    <location>
        <begin position="20"/>
        <end position="518"/>
    </location>
</feature>
<gene>
    <name evidence="4" type="ORF">MTP08_09655</name>
</gene>
<dbReference type="InterPro" id="IPR026444">
    <property type="entry name" value="Secre_tail"/>
</dbReference>
<keyword evidence="5" id="KW-1185">Reference proteome</keyword>
<evidence type="ECO:0000256" key="1">
    <source>
        <dbReference type="ARBA" id="ARBA00022729"/>
    </source>
</evidence>
<keyword evidence="1 2" id="KW-0732">Signal</keyword>
<reference evidence="4 5" key="1">
    <citation type="submission" date="2022-03" db="EMBL/GenBank/DDBJ databases">
        <title>Chryseobacterium sp. isolated from the Andong Sikhe.</title>
        <authorList>
            <person name="Won M."/>
            <person name="Kim S.-J."/>
            <person name="Kwon S.-W."/>
        </authorList>
    </citation>
    <scope>NUCLEOTIDE SEQUENCE [LARGE SCALE GENOMIC DNA]</scope>
    <source>
        <strain evidence="4 5">ADR-1</strain>
    </source>
</reference>
<evidence type="ECO:0000313" key="5">
    <source>
        <dbReference type="Proteomes" id="UP000831068"/>
    </source>
</evidence>
<feature type="signal peptide" evidence="2">
    <location>
        <begin position="1"/>
        <end position="19"/>
    </location>
</feature>
<dbReference type="InterPro" id="IPR005046">
    <property type="entry name" value="DUF285"/>
</dbReference>
<dbReference type="Pfam" id="PF03382">
    <property type="entry name" value="DUF285"/>
    <property type="match status" value="2"/>
</dbReference>
<evidence type="ECO:0000256" key="2">
    <source>
        <dbReference type="SAM" id="SignalP"/>
    </source>
</evidence>
<dbReference type="NCBIfam" id="TIGR02167">
    <property type="entry name" value="Liste_lipo_26"/>
    <property type="match status" value="4"/>
</dbReference>